<sequence>MSTVIVIGDLGTGHGNYGSTRVLTGSSTVFVEGRAVARKGDLLEPHHDHRRIITGGSDSVFVDGKPAARVGDNINCGGVLIGTSSVNIG</sequence>
<keyword evidence="2" id="KW-1185">Reference proteome</keyword>
<protein>
    <submittedName>
        <fullName evidence="1">PAAR domain-containing protein</fullName>
    </submittedName>
</protein>
<evidence type="ECO:0000313" key="2">
    <source>
        <dbReference type="Proteomes" id="UP000614721"/>
    </source>
</evidence>
<dbReference type="Gene3D" id="2.60.200.60">
    <property type="match status" value="1"/>
</dbReference>
<dbReference type="CDD" id="cd14737">
    <property type="entry name" value="PAAR_1"/>
    <property type="match status" value="1"/>
</dbReference>
<comment type="caution">
    <text evidence="1">The sequence shown here is derived from an EMBL/GenBank/DDBJ whole genome shotgun (WGS) entry which is preliminary data.</text>
</comment>
<evidence type="ECO:0000313" key="1">
    <source>
        <dbReference type="EMBL" id="MBG2879450.1"/>
    </source>
</evidence>
<dbReference type="Proteomes" id="UP000614721">
    <property type="component" value="Unassembled WGS sequence"/>
</dbReference>
<dbReference type="EMBL" id="JADSJP010000012">
    <property type="protein sequence ID" value="MBG2879450.1"/>
    <property type="molecule type" value="Genomic_DNA"/>
</dbReference>
<accession>A0ABS0ITZ4</accession>
<dbReference type="Pfam" id="PF05488">
    <property type="entry name" value="PAAR_motif"/>
    <property type="match status" value="1"/>
</dbReference>
<dbReference type="InterPro" id="IPR008727">
    <property type="entry name" value="PAAR_motif"/>
</dbReference>
<name>A0ABS0ITZ4_9GAMM</name>
<dbReference type="RefSeq" id="WP_196567502.1">
    <property type="nucleotide sequence ID" value="NZ_JADRYY010000018.1"/>
</dbReference>
<organism evidence="1 2">
    <name type="scientific">Proteus alimentorum</name>
    <dbReference type="NCBI Taxonomy" id="1973495"/>
    <lineage>
        <taxon>Bacteria</taxon>
        <taxon>Pseudomonadati</taxon>
        <taxon>Pseudomonadota</taxon>
        <taxon>Gammaproteobacteria</taxon>
        <taxon>Enterobacterales</taxon>
        <taxon>Morganellaceae</taxon>
        <taxon>Proteus</taxon>
    </lineage>
</organism>
<gene>
    <name evidence="1" type="ORF">I4902_09235</name>
</gene>
<reference evidence="1 2" key="1">
    <citation type="submission" date="2020-11" db="EMBL/GenBank/DDBJ databases">
        <title>Enhanced detection system for hospital associated transmission using whole genome sequencing surveillance.</title>
        <authorList>
            <person name="Harrison L.H."/>
            <person name="Van Tyne D."/>
            <person name="Marsh J.W."/>
            <person name="Griffith M.P."/>
            <person name="Snyder D.J."/>
            <person name="Cooper V.S."/>
            <person name="Mustapha M."/>
        </authorList>
    </citation>
    <scope>NUCLEOTIDE SEQUENCE [LARGE SCALE GENOMIC DNA]</scope>
    <source>
        <strain evidence="1 2">PR00075</strain>
    </source>
</reference>
<proteinExistence type="predicted"/>